<feature type="transmembrane region" description="Helical" evidence="8">
    <location>
        <begin position="402"/>
        <end position="421"/>
    </location>
</feature>
<dbReference type="GO" id="GO:0008360">
    <property type="term" value="P:regulation of cell shape"/>
    <property type="evidence" value="ECO:0007669"/>
    <property type="project" value="UniProtKB-KW"/>
</dbReference>
<dbReference type="InterPro" id="IPR051050">
    <property type="entry name" value="Lipid_II_flippase_MurJ/MviN"/>
</dbReference>
<comment type="subcellular location">
    <subcellularLocation>
        <location evidence="1">Cell membrane</location>
        <topology evidence="1">Multi-pass membrane protein</topology>
    </subcellularLocation>
</comment>
<dbReference type="Pfam" id="PF03023">
    <property type="entry name" value="MurJ"/>
    <property type="match status" value="1"/>
</dbReference>
<feature type="transmembrane region" description="Helical" evidence="8">
    <location>
        <begin position="205"/>
        <end position="228"/>
    </location>
</feature>
<feature type="transmembrane region" description="Helical" evidence="8">
    <location>
        <begin position="142"/>
        <end position="162"/>
    </location>
</feature>
<dbReference type="GO" id="GO:0034204">
    <property type="term" value="P:lipid translocation"/>
    <property type="evidence" value="ECO:0007669"/>
    <property type="project" value="TreeGrafter"/>
</dbReference>
<feature type="transmembrane region" description="Helical" evidence="8">
    <location>
        <begin position="466"/>
        <end position="484"/>
    </location>
</feature>
<evidence type="ECO:0000256" key="1">
    <source>
        <dbReference type="ARBA" id="ARBA00004651"/>
    </source>
</evidence>
<feature type="transmembrane region" description="Helical" evidence="8">
    <location>
        <begin position="91"/>
        <end position="111"/>
    </location>
</feature>
<evidence type="ECO:0000256" key="8">
    <source>
        <dbReference type="SAM" id="Phobius"/>
    </source>
</evidence>
<evidence type="ECO:0000313" key="9">
    <source>
        <dbReference type="EMBL" id="CAB4791138.1"/>
    </source>
</evidence>
<proteinExistence type="predicted"/>
<feature type="transmembrane region" description="Helical" evidence="8">
    <location>
        <begin position="295"/>
        <end position="316"/>
    </location>
</feature>
<feature type="transmembrane region" description="Helical" evidence="8">
    <location>
        <begin position="51"/>
        <end position="70"/>
    </location>
</feature>
<keyword evidence="7 8" id="KW-0472">Membrane</keyword>
<evidence type="ECO:0000256" key="2">
    <source>
        <dbReference type="ARBA" id="ARBA00022475"/>
    </source>
</evidence>
<keyword evidence="2" id="KW-1003">Cell membrane</keyword>
<dbReference type="PANTHER" id="PTHR47019">
    <property type="entry name" value="LIPID II FLIPPASE MURJ"/>
    <property type="match status" value="1"/>
</dbReference>
<dbReference type="AlphaFoldDB" id="A0A6J6X7E2"/>
<sequence length="528" mass="56469">MSTLQRRVVTLASGTMISRVSGLVRTLVLAYVLGFTPLADGFNLANTIPNSLYDLVIGGVIGATFLSVFVQRITLDGERKAWRSISSVVTLTLIVLAAATLLTWIFAPYIVDAMTAFNHLDPHRDAVVLQNQREVATTFLRWFAPQVFLYGILSLSGVLLQIRNKFGAVSYAPIVNNVVAIAVLIWFHIAVPSPTVTSVLGTRELTLLALGTTLGLLAQFFVLVPSLTSSRLGRVRLRLDMRDEAVRGVLRLGGWTILVVIVNQVALYFVLALAFGVGGSGPVSAYTYGWAFMQMPFAVVVASVLQAVNTDLIALYTSDDRHGYSERLMDAMRTSLTIVVPIAALMVILAQPIVALLLNHGDGSVKLEAGVGLAVLATGLPGYTVFQVIIRGLQAQQRGVDIFGLYAFQNLGTVILAATMGRHSLGALISAISISYTLAAVAGLGIMHYRQTSVGAMFLEPHLRRLLLASVASALTAAVAYSFMGSTAGVGLAVRTGIATATGLLAFLFFFRHALRKSDFGALVRGKV</sequence>
<feature type="transmembrane region" description="Helical" evidence="8">
    <location>
        <begin position="336"/>
        <end position="358"/>
    </location>
</feature>
<evidence type="ECO:0000256" key="4">
    <source>
        <dbReference type="ARBA" id="ARBA00022960"/>
    </source>
</evidence>
<feature type="transmembrane region" description="Helical" evidence="8">
    <location>
        <begin position="20"/>
        <end position="39"/>
    </location>
</feature>
<evidence type="ECO:0000256" key="7">
    <source>
        <dbReference type="ARBA" id="ARBA00023136"/>
    </source>
</evidence>
<keyword evidence="3 8" id="KW-0812">Transmembrane</keyword>
<organism evidence="9">
    <name type="scientific">freshwater metagenome</name>
    <dbReference type="NCBI Taxonomy" id="449393"/>
    <lineage>
        <taxon>unclassified sequences</taxon>
        <taxon>metagenomes</taxon>
        <taxon>ecological metagenomes</taxon>
    </lineage>
</organism>
<accession>A0A6J6X7E2</accession>
<feature type="transmembrane region" description="Helical" evidence="8">
    <location>
        <begin position="249"/>
        <end position="275"/>
    </location>
</feature>
<dbReference type="EMBL" id="CAFAAB010000160">
    <property type="protein sequence ID" value="CAB4791138.1"/>
    <property type="molecule type" value="Genomic_DNA"/>
</dbReference>
<evidence type="ECO:0000256" key="3">
    <source>
        <dbReference type="ARBA" id="ARBA00022692"/>
    </source>
</evidence>
<keyword evidence="5" id="KW-0573">Peptidoglycan synthesis</keyword>
<dbReference type="PRINTS" id="PR01806">
    <property type="entry name" value="VIRFACTRMVIN"/>
</dbReference>
<dbReference type="GO" id="GO:0005886">
    <property type="term" value="C:plasma membrane"/>
    <property type="evidence" value="ECO:0007669"/>
    <property type="project" value="UniProtKB-SubCell"/>
</dbReference>
<feature type="transmembrane region" description="Helical" evidence="8">
    <location>
        <begin position="490"/>
        <end position="511"/>
    </location>
</feature>
<reference evidence="9" key="1">
    <citation type="submission" date="2020-05" db="EMBL/GenBank/DDBJ databases">
        <authorList>
            <person name="Chiriac C."/>
            <person name="Salcher M."/>
            <person name="Ghai R."/>
            <person name="Kavagutti S V."/>
        </authorList>
    </citation>
    <scope>NUCLEOTIDE SEQUENCE</scope>
</reference>
<name>A0A6J6X7E2_9ZZZZ</name>
<dbReference type="GO" id="GO:0015648">
    <property type="term" value="F:lipid-linked peptidoglycan transporter activity"/>
    <property type="evidence" value="ECO:0007669"/>
    <property type="project" value="TreeGrafter"/>
</dbReference>
<dbReference type="PANTHER" id="PTHR47019:SF1">
    <property type="entry name" value="LIPID II FLIPPASE MURJ"/>
    <property type="match status" value="1"/>
</dbReference>
<gene>
    <name evidence="9" type="ORF">UFOPK2958_01208</name>
</gene>
<feature type="transmembrane region" description="Helical" evidence="8">
    <location>
        <begin position="174"/>
        <end position="193"/>
    </location>
</feature>
<keyword evidence="4" id="KW-0133">Cell shape</keyword>
<keyword evidence="6 8" id="KW-1133">Transmembrane helix</keyword>
<evidence type="ECO:0000256" key="6">
    <source>
        <dbReference type="ARBA" id="ARBA00022989"/>
    </source>
</evidence>
<protein>
    <submittedName>
        <fullName evidence="9">Unannotated protein</fullName>
    </submittedName>
</protein>
<feature type="transmembrane region" description="Helical" evidence="8">
    <location>
        <begin position="427"/>
        <end position="446"/>
    </location>
</feature>
<dbReference type="InterPro" id="IPR004268">
    <property type="entry name" value="MurJ"/>
</dbReference>
<evidence type="ECO:0000256" key="5">
    <source>
        <dbReference type="ARBA" id="ARBA00022984"/>
    </source>
</evidence>
<feature type="transmembrane region" description="Helical" evidence="8">
    <location>
        <begin position="370"/>
        <end position="390"/>
    </location>
</feature>
<dbReference type="GO" id="GO:0009252">
    <property type="term" value="P:peptidoglycan biosynthetic process"/>
    <property type="evidence" value="ECO:0007669"/>
    <property type="project" value="UniProtKB-KW"/>
</dbReference>